<evidence type="ECO:0000313" key="4">
    <source>
        <dbReference type="Proteomes" id="UP001165160"/>
    </source>
</evidence>
<keyword evidence="1" id="KW-1133">Transmembrane helix</keyword>
<evidence type="ECO:0000256" key="1">
    <source>
        <dbReference type="SAM" id="Phobius"/>
    </source>
</evidence>
<keyword evidence="1" id="KW-0472">Membrane</keyword>
<dbReference type="InterPro" id="IPR029000">
    <property type="entry name" value="Cyclophilin-like_dom_sf"/>
</dbReference>
<dbReference type="Proteomes" id="UP001165160">
    <property type="component" value="Unassembled WGS sequence"/>
</dbReference>
<reference evidence="4" key="1">
    <citation type="journal article" date="2023" name="Commun. Biol.">
        <title>Genome analysis of Parmales, the sister group of diatoms, reveals the evolutionary specialization of diatoms from phago-mixotrophs to photoautotrophs.</title>
        <authorList>
            <person name="Ban H."/>
            <person name="Sato S."/>
            <person name="Yoshikawa S."/>
            <person name="Yamada K."/>
            <person name="Nakamura Y."/>
            <person name="Ichinomiya M."/>
            <person name="Sato N."/>
            <person name="Blanc-Mathieu R."/>
            <person name="Endo H."/>
            <person name="Kuwata A."/>
            <person name="Ogata H."/>
        </authorList>
    </citation>
    <scope>NUCLEOTIDE SEQUENCE [LARGE SCALE GENOMIC DNA]</scope>
    <source>
        <strain evidence="4">NIES 3699</strain>
    </source>
</reference>
<gene>
    <name evidence="3" type="ORF">TrVE_jg11484</name>
</gene>
<evidence type="ECO:0000259" key="2">
    <source>
        <dbReference type="Pfam" id="PF00160"/>
    </source>
</evidence>
<dbReference type="EMBL" id="BRXX01000273">
    <property type="protein sequence ID" value="GMI01966.1"/>
    <property type="molecule type" value="Genomic_DNA"/>
</dbReference>
<dbReference type="InterPro" id="IPR002130">
    <property type="entry name" value="Cyclophilin-type_PPIase_dom"/>
</dbReference>
<dbReference type="SUPFAM" id="SSF50891">
    <property type="entry name" value="Cyclophilin-like"/>
    <property type="match status" value="1"/>
</dbReference>
<comment type="caution">
    <text evidence="3">The sequence shown here is derived from an EMBL/GenBank/DDBJ whole genome shotgun (WGS) entry which is preliminary data.</text>
</comment>
<keyword evidence="4" id="KW-1185">Reference proteome</keyword>
<feature type="domain" description="PPIase cyclophilin-type" evidence="2">
    <location>
        <begin position="12"/>
        <end position="141"/>
    </location>
</feature>
<proteinExistence type="predicted"/>
<protein>
    <recommendedName>
        <fullName evidence="2">PPIase cyclophilin-type domain-containing protein</fullName>
    </recommendedName>
</protein>
<dbReference type="GO" id="GO:0003755">
    <property type="term" value="F:peptidyl-prolyl cis-trans isomerase activity"/>
    <property type="evidence" value="ECO:0007669"/>
    <property type="project" value="InterPro"/>
</dbReference>
<sequence>MQVPAPSSFALTFPTQYGPFTASCYRELAPSQVDRVYNLALNGYYNDNYFMRVINSTSLKIIQFGTNGDPSISQKYNWNSTKLSPCGIILPQPPSMSYQTNLSNTFGTLSMSTSYNDTTATTWNATAELFINTGNNSRLDSMLFVPICTIDEPGMLNVLKFPTVGELTELGGSGVSLTKLYEEGNSYITQNPSWSDLAISSDVSVPCLTVDCPCFSSPSPTPAAPSQSFSDVLFSPLSLFLVVLICSTVSLVSLLRNNERIRNRWNRWQWQRLAEEENPS</sequence>
<feature type="transmembrane region" description="Helical" evidence="1">
    <location>
        <begin position="233"/>
        <end position="255"/>
    </location>
</feature>
<organism evidence="3 4">
    <name type="scientific">Triparma verrucosa</name>
    <dbReference type="NCBI Taxonomy" id="1606542"/>
    <lineage>
        <taxon>Eukaryota</taxon>
        <taxon>Sar</taxon>
        <taxon>Stramenopiles</taxon>
        <taxon>Ochrophyta</taxon>
        <taxon>Bolidophyceae</taxon>
        <taxon>Parmales</taxon>
        <taxon>Triparmaceae</taxon>
        <taxon>Triparma</taxon>
    </lineage>
</organism>
<dbReference type="Gene3D" id="2.40.100.10">
    <property type="entry name" value="Cyclophilin-like"/>
    <property type="match status" value="1"/>
</dbReference>
<dbReference type="Pfam" id="PF00160">
    <property type="entry name" value="Pro_isomerase"/>
    <property type="match status" value="1"/>
</dbReference>
<accession>A0A9W7CC93</accession>
<dbReference type="AlphaFoldDB" id="A0A9W7CC93"/>
<name>A0A9W7CC93_9STRA</name>
<keyword evidence="1" id="KW-0812">Transmembrane</keyword>
<evidence type="ECO:0000313" key="3">
    <source>
        <dbReference type="EMBL" id="GMI01966.1"/>
    </source>
</evidence>